<dbReference type="RefSeq" id="WP_220500163.1">
    <property type="nucleotide sequence ID" value="NZ_JACJII010000001.1"/>
</dbReference>
<feature type="domain" description="PDGLE" evidence="7">
    <location>
        <begin position="6"/>
        <end position="96"/>
    </location>
</feature>
<feature type="transmembrane region" description="Helical" evidence="6">
    <location>
        <begin position="73"/>
        <end position="94"/>
    </location>
</feature>
<keyword evidence="2" id="KW-1003">Cell membrane</keyword>
<comment type="caution">
    <text evidence="8">The sequence shown here is derived from an EMBL/GenBank/DDBJ whole genome shotgun (WGS) entry which is preliminary data.</text>
</comment>
<proteinExistence type="predicted"/>
<keyword evidence="5 6" id="KW-0472">Membrane</keyword>
<evidence type="ECO:0000256" key="1">
    <source>
        <dbReference type="ARBA" id="ARBA00004236"/>
    </source>
</evidence>
<evidence type="ECO:0000313" key="8">
    <source>
        <dbReference type="EMBL" id="MBA9004107.1"/>
    </source>
</evidence>
<protein>
    <recommendedName>
        <fullName evidence="7">PDGLE domain-containing protein</fullName>
    </recommendedName>
</protein>
<dbReference type="AlphaFoldDB" id="A0A7W3MYA2"/>
<evidence type="ECO:0000256" key="4">
    <source>
        <dbReference type="ARBA" id="ARBA00022989"/>
    </source>
</evidence>
<evidence type="ECO:0000256" key="6">
    <source>
        <dbReference type="SAM" id="Phobius"/>
    </source>
</evidence>
<evidence type="ECO:0000256" key="3">
    <source>
        <dbReference type="ARBA" id="ARBA00022692"/>
    </source>
</evidence>
<sequence length="112" mass="11663">MKTANRRFLLAFLLVALVVAGVLSYYASGDPDGLTKVAEDKGFAAQEKEHALSDSPVSDYGVKGVENERLSGGLAGVLGVGLTAAVGGGLFWLVRRRDGRDEKAPAGASAER</sequence>
<organism evidence="8 9">
    <name type="scientific">Thermomonospora cellulosilytica</name>
    <dbReference type="NCBI Taxonomy" id="1411118"/>
    <lineage>
        <taxon>Bacteria</taxon>
        <taxon>Bacillati</taxon>
        <taxon>Actinomycetota</taxon>
        <taxon>Actinomycetes</taxon>
        <taxon>Streptosporangiales</taxon>
        <taxon>Thermomonosporaceae</taxon>
        <taxon>Thermomonospora</taxon>
    </lineage>
</organism>
<evidence type="ECO:0000256" key="5">
    <source>
        <dbReference type="ARBA" id="ARBA00023136"/>
    </source>
</evidence>
<comment type="subcellular location">
    <subcellularLocation>
        <location evidence="1">Cell membrane</location>
    </subcellularLocation>
</comment>
<accession>A0A7W3MYA2</accession>
<dbReference type="Pfam" id="PF13190">
    <property type="entry name" value="PDGLE"/>
    <property type="match status" value="1"/>
</dbReference>
<evidence type="ECO:0000259" key="7">
    <source>
        <dbReference type="Pfam" id="PF13190"/>
    </source>
</evidence>
<evidence type="ECO:0000256" key="2">
    <source>
        <dbReference type="ARBA" id="ARBA00022475"/>
    </source>
</evidence>
<dbReference type="InterPro" id="IPR025937">
    <property type="entry name" value="PDGLE_dom"/>
</dbReference>
<dbReference type="EMBL" id="JACJII010000001">
    <property type="protein sequence ID" value="MBA9004107.1"/>
    <property type="molecule type" value="Genomic_DNA"/>
</dbReference>
<dbReference type="GO" id="GO:0005886">
    <property type="term" value="C:plasma membrane"/>
    <property type="evidence" value="ECO:0007669"/>
    <property type="project" value="UniProtKB-SubCell"/>
</dbReference>
<keyword evidence="4 6" id="KW-1133">Transmembrane helix</keyword>
<keyword evidence="3 6" id="KW-0812">Transmembrane</keyword>
<name>A0A7W3MYA2_9ACTN</name>
<gene>
    <name evidence="8" type="ORF">HNR21_002989</name>
</gene>
<evidence type="ECO:0000313" key="9">
    <source>
        <dbReference type="Proteomes" id="UP000539313"/>
    </source>
</evidence>
<keyword evidence="9" id="KW-1185">Reference proteome</keyword>
<reference evidence="8 9" key="1">
    <citation type="submission" date="2020-08" db="EMBL/GenBank/DDBJ databases">
        <title>Sequencing the genomes of 1000 actinobacteria strains.</title>
        <authorList>
            <person name="Klenk H.-P."/>
        </authorList>
    </citation>
    <scope>NUCLEOTIDE SEQUENCE [LARGE SCALE GENOMIC DNA]</scope>
    <source>
        <strain evidence="8 9">DSM 45823</strain>
    </source>
</reference>
<dbReference type="Proteomes" id="UP000539313">
    <property type="component" value="Unassembled WGS sequence"/>
</dbReference>